<protein>
    <recommendedName>
        <fullName evidence="5">GPI anchored protein</fullName>
    </recommendedName>
</protein>
<dbReference type="Proteomes" id="UP000613580">
    <property type="component" value="Unassembled WGS sequence"/>
</dbReference>
<accession>A0A8H6SC48</accession>
<feature type="chain" id="PRO_5034568773" description="GPI anchored protein" evidence="2">
    <location>
        <begin position="21"/>
        <end position="195"/>
    </location>
</feature>
<dbReference type="OrthoDB" id="4991875at2759"/>
<proteinExistence type="predicted"/>
<comment type="caution">
    <text evidence="3">The sequence shown here is derived from an EMBL/GenBank/DDBJ whole genome shotgun (WGS) entry which is preliminary data.</text>
</comment>
<organism evidence="3 4">
    <name type="scientific">Mycena chlorophos</name>
    <name type="common">Agaric fungus</name>
    <name type="synonym">Agaricus chlorophos</name>
    <dbReference type="NCBI Taxonomy" id="658473"/>
    <lineage>
        <taxon>Eukaryota</taxon>
        <taxon>Fungi</taxon>
        <taxon>Dikarya</taxon>
        <taxon>Basidiomycota</taxon>
        <taxon>Agaricomycotina</taxon>
        <taxon>Agaricomycetes</taxon>
        <taxon>Agaricomycetidae</taxon>
        <taxon>Agaricales</taxon>
        <taxon>Marasmiineae</taxon>
        <taxon>Mycenaceae</taxon>
        <taxon>Mycena</taxon>
    </lineage>
</organism>
<keyword evidence="4" id="KW-1185">Reference proteome</keyword>
<name>A0A8H6SC48_MYCCL</name>
<evidence type="ECO:0000256" key="1">
    <source>
        <dbReference type="SAM" id="MobiDB-lite"/>
    </source>
</evidence>
<sequence>MFSIAPTILLSAVAIGYVSASPAPATITVLAPVPQGTIVTASILGVDQAGHTTYAIDQPIVEGLGNGVSTTVTHFTATLVAGSDYASETLSISYSDPNMKVKEVAGAECTLSGQKAICNDGSASTLTTDAAFVTASLTQVMDVVGASGSGSGSGSGASESGPQPTSGAAAGRSAFSMSAVAVGAAFALLGSILVL</sequence>
<feature type="signal peptide" evidence="2">
    <location>
        <begin position="1"/>
        <end position="20"/>
    </location>
</feature>
<evidence type="ECO:0008006" key="5">
    <source>
        <dbReference type="Google" id="ProtNLM"/>
    </source>
</evidence>
<evidence type="ECO:0000313" key="4">
    <source>
        <dbReference type="Proteomes" id="UP000613580"/>
    </source>
</evidence>
<dbReference type="AlphaFoldDB" id="A0A8H6SC48"/>
<dbReference type="EMBL" id="JACAZE010000016">
    <property type="protein sequence ID" value="KAF7296689.1"/>
    <property type="molecule type" value="Genomic_DNA"/>
</dbReference>
<reference evidence="3" key="1">
    <citation type="submission" date="2020-05" db="EMBL/GenBank/DDBJ databases">
        <title>Mycena genomes resolve the evolution of fungal bioluminescence.</title>
        <authorList>
            <person name="Tsai I.J."/>
        </authorList>
    </citation>
    <scope>NUCLEOTIDE SEQUENCE</scope>
    <source>
        <strain evidence="3">110903Hualien_Pintung</strain>
    </source>
</reference>
<gene>
    <name evidence="3" type="ORF">HMN09_01077700</name>
</gene>
<evidence type="ECO:0000256" key="2">
    <source>
        <dbReference type="SAM" id="SignalP"/>
    </source>
</evidence>
<feature type="region of interest" description="Disordered" evidence="1">
    <location>
        <begin position="148"/>
        <end position="169"/>
    </location>
</feature>
<keyword evidence="2" id="KW-0732">Signal</keyword>
<evidence type="ECO:0000313" key="3">
    <source>
        <dbReference type="EMBL" id="KAF7296689.1"/>
    </source>
</evidence>